<organism evidence="1 2">
    <name type="scientific">Mytilus edulis</name>
    <name type="common">Blue mussel</name>
    <dbReference type="NCBI Taxonomy" id="6550"/>
    <lineage>
        <taxon>Eukaryota</taxon>
        <taxon>Metazoa</taxon>
        <taxon>Spiralia</taxon>
        <taxon>Lophotrochozoa</taxon>
        <taxon>Mollusca</taxon>
        <taxon>Bivalvia</taxon>
        <taxon>Autobranchia</taxon>
        <taxon>Pteriomorphia</taxon>
        <taxon>Mytilida</taxon>
        <taxon>Mytiloidea</taxon>
        <taxon>Mytilidae</taxon>
        <taxon>Mytilinae</taxon>
        <taxon>Mytilus</taxon>
    </lineage>
</organism>
<gene>
    <name evidence="1" type="ORF">MEDL_23706</name>
</gene>
<protein>
    <recommendedName>
        <fullName evidence="3">Ankyrin repeat protein</fullName>
    </recommendedName>
</protein>
<evidence type="ECO:0008006" key="3">
    <source>
        <dbReference type="Google" id="ProtNLM"/>
    </source>
</evidence>
<keyword evidence="2" id="KW-1185">Reference proteome</keyword>
<accession>A0A8S3RS51</accession>
<dbReference type="EMBL" id="CAJPWZ010001201">
    <property type="protein sequence ID" value="CAG2209568.1"/>
    <property type="molecule type" value="Genomic_DNA"/>
</dbReference>
<evidence type="ECO:0000313" key="1">
    <source>
        <dbReference type="EMBL" id="CAG2209568.1"/>
    </source>
</evidence>
<reference evidence="1" key="1">
    <citation type="submission" date="2021-03" db="EMBL/GenBank/DDBJ databases">
        <authorList>
            <person name="Bekaert M."/>
        </authorList>
    </citation>
    <scope>NUCLEOTIDE SEQUENCE</scope>
</reference>
<dbReference type="Proteomes" id="UP000683360">
    <property type="component" value="Unassembled WGS sequence"/>
</dbReference>
<dbReference type="Gene3D" id="1.25.40.20">
    <property type="entry name" value="Ankyrin repeat-containing domain"/>
    <property type="match status" value="1"/>
</dbReference>
<proteinExistence type="predicted"/>
<evidence type="ECO:0000313" key="2">
    <source>
        <dbReference type="Proteomes" id="UP000683360"/>
    </source>
</evidence>
<comment type="caution">
    <text evidence="1">The sequence shown here is derived from an EMBL/GenBank/DDBJ whole genome shotgun (WGS) entry which is preliminary data.</text>
</comment>
<dbReference type="InterPro" id="IPR036770">
    <property type="entry name" value="Ankyrin_rpt-contain_sf"/>
</dbReference>
<dbReference type="OrthoDB" id="6580118at2759"/>
<dbReference type="AlphaFoldDB" id="A0A8S3RS51"/>
<name>A0A8S3RS51_MYTED</name>
<sequence length="242" mass="28196">MNAVHRFSMENYKHLIKLFLENVDRSLINFREVLNKACNDSSLDTVTWLLTNYDHALFDLGDAMRKACEWGESRIITYLVENCDNTLLDITGAMTMIIRVLENNINNDRNEEIIKYLFWKVNKDLIDDKMLENMPYKLALPFIVTWCLERFDNSTHSVSKAIIHRISLKHGYMNMVKNNEGLTLIQKLITDVNSENVDIKEIMNEACSFGCFDTVNWLLDNKDHSIFDLKMAMCNTFNSSCL</sequence>
<dbReference type="SUPFAM" id="SSF48403">
    <property type="entry name" value="Ankyrin repeat"/>
    <property type="match status" value="1"/>
</dbReference>